<name>A0ABD1K7B3_9TELE</name>
<dbReference type="AlphaFoldDB" id="A0ABD1K7B3"/>
<accession>A0ABD1K7B3</accession>
<keyword evidence="2" id="KW-1185">Reference proteome</keyword>
<sequence>MQYGLGRGVAQTVSGLILQMSRYLLRLAGLPTIKEISSRGHSIPNSSLRIYSHRQCPHLRASSTCTMVLKIHVIYCGG</sequence>
<proteinExistence type="predicted"/>
<gene>
    <name evidence="1" type="ORF">ACEWY4_009751</name>
</gene>
<reference evidence="1 2" key="1">
    <citation type="submission" date="2024-09" db="EMBL/GenBank/DDBJ databases">
        <title>A chromosome-level genome assembly of Gray's grenadier anchovy, Coilia grayii.</title>
        <authorList>
            <person name="Fu Z."/>
        </authorList>
    </citation>
    <scope>NUCLEOTIDE SEQUENCE [LARGE SCALE GENOMIC DNA]</scope>
    <source>
        <strain evidence="1">G4</strain>
        <tissue evidence="1">Muscle</tissue>
    </source>
</reference>
<comment type="caution">
    <text evidence="1">The sequence shown here is derived from an EMBL/GenBank/DDBJ whole genome shotgun (WGS) entry which is preliminary data.</text>
</comment>
<organism evidence="1 2">
    <name type="scientific">Coilia grayii</name>
    <name type="common">Gray's grenadier anchovy</name>
    <dbReference type="NCBI Taxonomy" id="363190"/>
    <lineage>
        <taxon>Eukaryota</taxon>
        <taxon>Metazoa</taxon>
        <taxon>Chordata</taxon>
        <taxon>Craniata</taxon>
        <taxon>Vertebrata</taxon>
        <taxon>Euteleostomi</taxon>
        <taxon>Actinopterygii</taxon>
        <taxon>Neopterygii</taxon>
        <taxon>Teleostei</taxon>
        <taxon>Clupei</taxon>
        <taxon>Clupeiformes</taxon>
        <taxon>Clupeoidei</taxon>
        <taxon>Engraulidae</taxon>
        <taxon>Coilinae</taxon>
        <taxon>Coilia</taxon>
    </lineage>
</organism>
<evidence type="ECO:0000313" key="2">
    <source>
        <dbReference type="Proteomes" id="UP001591681"/>
    </source>
</evidence>
<dbReference type="Proteomes" id="UP001591681">
    <property type="component" value="Unassembled WGS sequence"/>
</dbReference>
<protein>
    <submittedName>
        <fullName evidence="1">Uncharacterized protein</fullName>
    </submittedName>
</protein>
<dbReference type="EMBL" id="JBHFQA010000008">
    <property type="protein sequence ID" value="KAL2095032.1"/>
    <property type="molecule type" value="Genomic_DNA"/>
</dbReference>
<evidence type="ECO:0000313" key="1">
    <source>
        <dbReference type="EMBL" id="KAL2095032.1"/>
    </source>
</evidence>